<evidence type="ECO:0000259" key="4">
    <source>
        <dbReference type="PROSITE" id="PS51898"/>
    </source>
</evidence>
<dbReference type="PROSITE" id="PS51898">
    <property type="entry name" value="TYR_RECOMBINASE"/>
    <property type="match status" value="1"/>
</dbReference>
<evidence type="ECO:0000256" key="2">
    <source>
        <dbReference type="ARBA" id="ARBA00023125"/>
    </source>
</evidence>
<reference evidence="5 6" key="1">
    <citation type="journal article" date="2018" name="BMC Genomics">
        <title>Whole genome sequencing and function prediction of 133 gut anaerobes isolated from chicken caecum in pure cultures.</title>
        <authorList>
            <person name="Medvecky M."/>
            <person name="Cejkova D."/>
            <person name="Polansky O."/>
            <person name="Karasova D."/>
            <person name="Kubasova T."/>
            <person name="Cizek A."/>
            <person name="Rychlik I."/>
        </authorList>
    </citation>
    <scope>NUCLEOTIDE SEQUENCE [LARGE SCALE GENOMIC DNA]</scope>
    <source>
        <strain evidence="5 6">An13</strain>
    </source>
</reference>
<dbReference type="CDD" id="cd01189">
    <property type="entry name" value="INT_ICEBs1_C_like"/>
    <property type="match status" value="1"/>
</dbReference>
<dbReference type="Proteomes" id="UP000195305">
    <property type="component" value="Unassembled WGS sequence"/>
</dbReference>
<proteinExistence type="inferred from homology"/>
<sequence length="443" mass="52255">MAVYKNKYGLWSIRFKYKDNDNKWRQKQVYTGKSGFETKKEALEKESKVKYDIERKLLKTQEENNQKTLKEVIDEVILDCQYYMKETSIKTTKQALQHAKNLFDKPIVSITSQDLRQIILSLEKKNLSIATIDKIYYKLNLVFKYALENEYIQTNPLRKVRRIKKPDELNQTNYNVWKPSEFQEFIYNVKEPLYYTLFSLLYYTGMRRGEALSLQWKHIDLKKGTINIQQTLSNIHSVKEEVLTPPKTKNSTRLICIPQILINILEKWYQIESQKINFNQEAYVFGFIYPLARNTVHNQFRKHLRIGSKGYGYTYASCLSGKIKIGATVMLDGKVYYNEEKKGGYKEWKIHVKIKDIIDNPYGLNYVVEIALPYLRIHDLRHSCVSLMVNNAKTQQSLVAMAYHFGHSVETMLNTYSHLFTETEQALIQEFDRVIENQSTSIK</sequence>
<dbReference type="GO" id="GO:0015074">
    <property type="term" value="P:DNA integration"/>
    <property type="evidence" value="ECO:0007669"/>
    <property type="project" value="InterPro"/>
</dbReference>
<comment type="similarity">
    <text evidence="1">Belongs to the 'phage' integrase family.</text>
</comment>
<keyword evidence="6" id="KW-1185">Reference proteome</keyword>
<dbReference type="EMBL" id="NFLJ01000019">
    <property type="protein sequence ID" value="OUQ34198.1"/>
    <property type="molecule type" value="Genomic_DNA"/>
</dbReference>
<dbReference type="RefSeq" id="WP_087358162.1">
    <property type="nucleotide sequence ID" value="NZ_NFLJ01000019.1"/>
</dbReference>
<feature type="domain" description="Tyr recombinase" evidence="4">
    <location>
        <begin position="164"/>
        <end position="432"/>
    </location>
</feature>
<dbReference type="AlphaFoldDB" id="A0A1Y4SWA4"/>
<dbReference type="Pfam" id="PF14657">
    <property type="entry name" value="Arm-DNA-bind_4"/>
    <property type="match status" value="1"/>
</dbReference>
<keyword evidence="2" id="KW-0238">DNA-binding</keyword>
<dbReference type="InterPro" id="IPR050090">
    <property type="entry name" value="Tyrosine_recombinase_XerCD"/>
</dbReference>
<name>A0A1Y4SWA4_9FIRM</name>
<evidence type="ECO:0000256" key="1">
    <source>
        <dbReference type="ARBA" id="ARBA00008857"/>
    </source>
</evidence>
<dbReference type="InterPro" id="IPR002104">
    <property type="entry name" value="Integrase_catalytic"/>
</dbReference>
<dbReference type="InterPro" id="IPR013762">
    <property type="entry name" value="Integrase-like_cat_sf"/>
</dbReference>
<dbReference type="GO" id="GO:0006310">
    <property type="term" value="P:DNA recombination"/>
    <property type="evidence" value="ECO:0007669"/>
    <property type="project" value="UniProtKB-KW"/>
</dbReference>
<evidence type="ECO:0000256" key="3">
    <source>
        <dbReference type="ARBA" id="ARBA00023172"/>
    </source>
</evidence>
<dbReference type="Gene3D" id="1.10.150.130">
    <property type="match status" value="1"/>
</dbReference>
<evidence type="ECO:0000313" key="5">
    <source>
        <dbReference type="EMBL" id="OUQ34198.1"/>
    </source>
</evidence>
<keyword evidence="3" id="KW-0233">DNA recombination</keyword>
<dbReference type="PANTHER" id="PTHR30349:SF64">
    <property type="entry name" value="PROPHAGE INTEGRASE INTD-RELATED"/>
    <property type="match status" value="1"/>
</dbReference>
<dbReference type="InterPro" id="IPR028259">
    <property type="entry name" value="AP2-like_int_N"/>
</dbReference>
<accession>A0A1Y4SWA4</accession>
<gene>
    <name evidence="5" type="ORF">B5E75_07665</name>
</gene>
<dbReference type="InterPro" id="IPR011010">
    <property type="entry name" value="DNA_brk_join_enz"/>
</dbReference>
<dbReference type="Pfam" id="PF00589">
    <property type="entry name" value="Phage_integrase"/>
    <property type="match status" value="1"/>
</dbReference>
<organism evidence="5 6">
    <name type="scientific">Massilimicrobiota timonensis</name>
    <dbReference type="NCBI Taxonomy" id="1776392"/>
    <lineage>
        <taxon>Bacteria</taxon>
        <taxon>Bacillati</taxon>
        <taxon>Bacillota</taxon>
        <taxon>Erysipelotrichia</taxon>
        <taxon>Erysipelotrichales</taxon>
        <taxon>Erysipelotrichaceae</taxon>
        <taxon>Massilimicrobiota</taxon>
    </lineage>
</organism>
<dbReference type="PANTHER" id="PTHR30349">
    <property type="entry name" value="PHAGE INTEGRASE-RELATED"/>
    <property type="match status" value="1"/>
</dbReference>
<dbReference type="Gene3D" id="1.10.443.10">
    <property type="entry name" value="Intergrase catalytic core"/>
    <property type="match status" value="1"/>
</dbReference>
<dbReference type="SUPFAM" id="SSF56349">
    <property type="entry name" value="DNA breaking-rejoining enzymes"/>
    <property type="match status" value="1"/>
</dbReference>
<dbReference type="OrthoDB" id="9803188at2"/>
<comment type="caution">
    <text evidence="5">The sequence shown here is derived from an EMBL/GenBank/DDBJ whole genome shotgun (WGS) entry which is preliminary data.</text>
</comment>
<protein>
    <recommendedName>
        <fullName evidence="4">Tyr recombinase domain-containing protein</fullName>
    </recommendedName>
</protein>
<dbReference type="InterPro" id="IPR010998">
    <property type="entry name" value="Integrase_recombinase_N"/>
</dbReference>
<dbReference type="GO" id="GO:0003677">
    <property type="term" value="F:DNA binding"/>
    <property type="evidence" value="ECO:0007669"/>
    <property type="project" value="UniProtKB-KW"/>
</dbReference>
<evidence type="ECO:0000313" key="6">
    <source>
        <dbReference type="Proteomes" id="UP000195305"/>
    </source>
</evidence>